<dbReference type="CDD" id="cd02518">
    <property type="entry name" value="GT2_SpsF"/>
    <property type="match status" value="1"/>
</dbReference>
<name>A0A6H1U395_9CYAN</name>
<dbReference type="EMBL" id="CP051167">
    <property type="protein sequence ID" value="QIZ73125.1"/>
    <property type="molecule type" value="Genomic_DNA"/>
</dbReference>
<protein>
    <submittedName>
        <fullName evidence="1">NTP transferase domain-containing protein</fullName>
    </submittedName>
</protein>
<dbReference type="InterPro" id="IPR003329">
    <property type="entry name" value="Cytidylyl_trans"/>
</dbReference>
<dbReference type="SUPFAM" id="SSF53448">
    <property type="entry name" value="Nucleotide-diphospho-sugar transferases"/>
    <property type="match status" value="1"/>
</dbReference>
<keyword evidence="1" id="KW-0808">Transferase</keyword>
<dbReference type="Pfam" id="PF02348">
    <property type="entry name" value="CTP_transf_3"/>
    <property type="match status" value="1"/>
</dbReference>
<dbReference type="KEGG" id="oxy:HCG48_23080"/>
<proteinExistence type="predicted"/>
<keyword evidence="2" id="KW-1185">Reference proteome</keyword>
<dbReference type="InterPro" id="IPR029044">
    <property type="entry name" value="Nucleotide-diphossugar_trans"/>
</dbReference>
<sequence length="245" mass="28721">MNIGIVTQARMTSTRLPGKVLKTVLDKPLLQYHLEQLQQVRLADRIIVATTTNATDNPIIQWCDRLAIAYYRGSENDVLSRYYHAAKTYQIDPIIRVTSDCPLIDPEIVDRLIQSYLDSQPPVDYFSNCLERTYPRGMDAEIFSFKSLEEAFQEATAQPDREHVTPFIYRQPQRYRIAHLKDKKNNSHHRWTVDTPEDFQLIEKIIKSLSRSEEKLTFKNCLILLENHPEWSKINTHIEQKKYGQ</sequence>
<evidence type="ECO:0000313" key="2">
    <source>
        <dbReference type="Proteomes" id="UP000500857"/>
    </source>
</evidence>
<gene>
    <name evidence="1" type="ORF">HCG48_23080</name>
</gene>
<dbReference type="PANTHER" id="PTHR42866:SF1">
    <property type="entry name" value="SPORE COAT POLYSACCHARIDE BIOSYNTHESIS PROTEIN SPSF"/>
    <property type="match status" value="1"/>
</dbReference>
<dbReference type="Proteomes" id="UP000500857">
    <property type="component" value="Chromosome"/>
</dbReference>
<dbReference type="RefSeq" id="WP_168571271.1">
    <property type="nucleotide sequence ID" value="NZ_CP051167.1"/>
</dbReference>
<organism evidence="1 2">
    <name type="scientific">Oxynema aestuarii AP17</name>
    <dbReference type="NCBI Taxonomy" id="2064643"/>
    <lineage>
        <taxon>Bacteria</taxon>
        <taxon>Bacillati</taxon>
        <taxon>Cyanobacteriota</taxon>
        <taxon>Cyanophyceae</taxon>
        <taxon>Oscillatoriophycideae</taxon>
        <taxon>Oscillatoriales</taxon>
        <taxon>Oscillatoriaceae</taxon>
        <taxon>Oxynema</taxon>
        <taxon>Oxynema aestuarii</taxon>
    </lineage>
</organism>
<dbReference type="GO" id="GO:0005829">
    <property type="term" value="C:cytosol"/>
    <property type="evidence" value="ECO:0007669"/>
    <property type="project" value="TreeGrafter"/>
</dbReference>
<dbReference type="PANTHER" id="PTHR42866">
    <property type="entry name" value="3-DEOXY-MANNO-OCTULOSONATE CYTIDYLYLTRANSFERASE"/>
    <property type="match status" value="1"/>
</dbReference>
<dbReference type="GO" id="GO:0016740">
    <property type="term" value="F:transferase activity"/>
    <property type="evidence" value="ECO:0007669"/>
    <property type="project" value="UniProtKB-KW"/>
</dbReference>
<dbReference type="Gene3D" id="3.90.550.10">
    <property type="entry name" value="Spore Coat Polysaccharide Biosynthesis Protein SpsA, Chain A"/>
    <property type="match status" value="1"/>
</dbReference>
<reference evidence="1 2" key="1">
    <citation type="submission" date="2020-04" db="EMBL/GenBank/DDBJ databases">
        <authorList>
            <person name="Basu S."/>
            <person name="Maruthanayagam V."/>
            <person name="Chakraborty S."/>
            <person name="Pramanik A."/>
            <person name="Mukherjee J."/>
            <person name="Brink B."/>
        </authorList>
    </citation>
    <scope>NUCLEOTIDE SEQUENCE [LARGE SCALE GENOMIC DNA]</scope>
    <source>
        <strain evidence="1 2">AP17</strain>
    </source>
</reference>
<dbReference type="AlphaFoldDB" id="A0A6H1U395"/>
<accession>A0A6H1U395</accession>
<evidence type="ECO:0000313" key="1">
    <source>
        <dbReference type="EMBL" id="QIZ73125.1"/>
    </source>
</evidence>